<feature type="signal peptide" evidence="1">
    <location>
        <begin position="1"/>
        <end position="24"/>
    </location>
</feature>
<sequence length="737" mass="81674">MKCFRFAGHAFLIFAASYPLLASAQSVPSKTQDRLIFQTGKEWSPRTNINADTVMVYGLDDTTSERIRSWREHGYRVTVMTGVAWGRYAPYLRGDFDGKEHWDETQQEKSGKLILHGGREVPYISPSISYGRYLAKGAEEAIDAGAEAIYLEEPEFWARAGWSESFKREWQSYYHEPWQDPSASPDAQYRASKLKYFLYRRALSQVFDAVKAYGELHHRSIPCYVATHSLINYAQWEIVSPESSLLDVGADGYIAQVWTGTSRAPNVYDGVLQERTFETAFLEYGALQNIARSSGKPIWYLNDPIEDNPRHSWTDYRLNWESTLVASLLQPAVSRYEVLPWPERIFGLNSTRPSVEPTDSNPDPVKTVIPKAYETELQAVFHALGEMEQPATAKRWETAGTQGIGVLVSDTLMFQRAAPQPSDSNLGEFYGLALPLLMHGMPIEPVQIESSYKKPTAAGFLKPYKILLLTYDGQKPPSPAFHTALASWVRSGGALIVVDDDKDPYNKASDWWNSGGQHFATPRQQLFQELGIAPDATGLHPVGRGFVLFESQSPAALTHSPTGSAQLLALLHTAAGAIHLSLQETRSLVLRRGPYVIAAGLDADPTDVASSAKPPVVVKGDLINLFDPDLAESDHVIIKPGTRALLLDVNSLNSSTPRLVAASAKISHEQVSADSLTFQAEGIDQTQAVARILLGKAVRQVTLNGKPLDNSQYQRSGRTLLLHFQNTAAPQQIKVLF</sequence>
<keyword evidence="3" id="KW-1185">Reference proteome</keyword>
<dbReference type="eggNOG" id="ENOG502Z8A0">
    <property type="taxonomic scope" value="Bacteria"/>
</dbReference>
<keyword evidence="1" id="KW-0732">Signal</keyword>
<evidence type="ECO:0000256" key="1">
    <source>
        <dbReference type="SAM" id="SignalP"/>
    </source>
</evidence>
<dbReference type="KEGG" id="gma:AciX8_3147"/>
<evidence type="ECO:0000313" key="3">
    <source>
        <dbReference type="Proteomes" id="UP000007113"/>
    </source>
</evidence>
<organism evidence="2 3">
    <name type="scientific">Granulicella mallensis (strain ATCC BAA-1857 / DSM 23137 / MP5ACTX8)</name>
    <dbReference type="NCBI Taxonomy" id="682795"/>
    <lineage>
        <taxon>Bacteria</taxon>
        <taxon>Pseudomonadati</taxon>
        <taxon>Acidobacteriota</taxon>
        <taxon>Terriglobia</taxon>
        <taxon>Terriglobales</taxon>
        <taxon>Acidobacteriaceae</taxon>
        <taxon>Granulicella</taxon>
    </lineage>
</organism>
<evidence type="ECO:0000313" key="2">
    <source>
        <dbReference type="EMBL" id="AEU37450.1"/>
    </source>
</evidence>
<dbReference type="STRING" id="682795.AciX8_3147"/>
<dbReference type="RefSeq" id="WP_014266326.1">
    <property type="nucleotide sequence ID" value="NC_016631.1"/>
</dbReference>
<gene>
    <name evidence="2" type="ordered locus">AciX8_3147</name>
</gene>
<protein>
    <submittedName>
        <fullName evidence="2">Uncharacterized protein</fullName>
    </submittedName>
</protein>
<dbReference type="EMBL" id="CP003130">
    <property type="protein sequence ID" value="AEU37450.1"/>
    <property type="molecule type" value="Genomic_DNA"/>
</dbReference>
<dbReference type="Proteomes" id="UP000007113">
    <property type="component" value="Chromosome"/>
</dbReference>
<feature type="chain" id="PRO_5003513020" evidence="1">
    <location>
        <begin position="25"/>
        <end position="737"/>
    </location>
</feature>
<name>G8NT20_GRAMM</name>
<dbReference type="AlphaFoldDB" id="G8NT20"/>
<reference evidence="2 3" key="1">
    <citation type="submission" date="2011-11" db="EMBL/GenBank/DDBJ databases">
        <title>Complete sequence of Granulicella mallensis MP5ACTX8.</title>
        <authorList>
            <consortium name="US DOE Joint Genome Institute"/>
            <person name="Lucas S."/>
            <person name="Copeland A."/>
            <person name="Lapidus A."/>
            <person name="Cheng J.-F."/>
            <person name="Goodwin L."/>
            <person name="Pitluck S."/>
            <person name="Peters L."/>
            <person name="Lu M."/>
            <person name="Detter J.C."/>
            <person name="Han C."/>
            <person name="Tapia R."/>
            <person name="Land M."/>
            <person name="Hauser L."/>
            <person name="Kyrpides N."/>
            <person name="Ivanova N."/>
            <person name="Mikhailova N."/>
            <person name="Pagani I."/>
            <person name="Rawat S."/>
            <person name="Mannisto M."/>
            <person name="Haggblom M."/>
            <person name="Woyke T."/>
        </authorList>
    </citation>
    <scope>NUCLEOTIDE SEQUENCE [LARGE SCALE GENOMIC DNA]</scope>
    <source>
        <strain evidence="3">ATCC BAA-1857 / DSM 23137 / MP5ACTX8</strain>
    </source>
</reference>
<dbReference type="HOGENOM" id="CLU_383889_0_0_0"/>
<proteinExistence type="predicted"/>
<dbReference type="OrthoDB" id="605164at2"/>
<accession>G8NT20</accession>